<feature type="region of interest" description="Disordered" evidence="7">
    <location>
        <begin position="155"/>
        <end position="194"/>
    </location>
</feature>
<dbReference type="Pfam" id="PF21972">
    <property type="entry name" value="Arc1p_N_like"/>
    <property type="match status" value="1"/>
</dbReference>
<dbReference type="InterPro" id="IPR012340">
    <property type="entry name" value="NA-bd_OB-fold"/>
</dbReference>
<feature type="domain" description="GST C-terminal" evidence="8">
    <location>
        <begin position="39"/>
        <end position="160"/>
    </location>
</feature>
<dbReference type="InterPro" id="IPR010987">
    <property type="entry name" value="Glutathione-S-Trfase_C-like"/>
</dbReference>
<evidence type="ECO:0000313" key="10">
    <source>
        <dbReference type="EMBL" id="KAG0567059.1"/>
    </source>
</evidence>
<dbReference type="GO" id="GO:0000049">
    <property type="term" value="F:tRNA binding"/>
    <property type="evidence" value="ECO:0007669"/>
    <property type="project" value="UniProtKB-UniRule"/>
</dbReference>
<keyword evidence="5" id="KW-0648">Protein biosynthesis</keyword>
<evidence type="ECO:0000256" key="3">
    <source>
        <dbReference type="ARBA" id="ARBA00022555"/>
    </source>
</evidence>
<evidence type="ECO:0000256" key="5">
    <source>
        <dbReference type="ARBA" id="ARBA00022917"/>
    </source>
</evidence>
<keyword evidence="3 6" id="KW-0820">tRNA-binding</keyword>
<comment type="subcellular location">
    <subcellularLocation>
        <location evidence="1">Cytoplasm</location>
    </subcellularLocation>
</comment>
<accession>A0A8T0HA61</accession>
<dbReference type="GO" id="GO:0005737">
    <property type="term" value="C:cytoplasm"/>
    <property type="evidence" value="ECO:0007669"/>
    <property type="project" value="UniProtKB-SubCell"/>
</dbReference>
<evidence type="ECO:0000256" key="2">
    <source>
        <dbReference type="ARBA" id="ARBA00022490"/>
    </source>
</evidence>
<dbReference type="InterPro" id="IPR051270">
    <property type="entry name" value="Tyrosine-tRNA_ligase_regulator"/>
</dbReference>
<proteinExistence type="predicted"/>
<dbReference type="PROSITE" id="PS50405">
    <property type="entry name" value="GST_CTER"/>
    <property type="match status" value="1"/>
</dbReference>
<dbReference type="InterPro" id="IPR036282">
    <property type="entry name" value="Glutathione-S-Trfase_C_sf"/>
</dbReference>
<dbReference type="CDD" id="cd02799">
    <property type="entry name" value="tRNA_bind_EMAP-II_like"/>
    <property type="match status" value="1"/>
</dbReference>
<keyword evidence="4 6" id="KW-0694">RNA-binding</keyword>
<evidence type="ECO:0000256" key="6">
    <source>
        <dbReference type="PROSITE-ProRule" id="PRU00209"/>
    </source>
</evidence>
<evidence type="ECO:0000259" key="8">
    <source>
        <dbReference type="PROSITE" id="PS50405"/>
    </source>
</evidence>
<feature type="compositionally biased region" description="Basic and acidic residues" evidence="7">
    <location>
        <begin position="178"/>
        <end position="194"/>
    </location>
</feature>
<name>A0A8T0HA61_CERPU</name>
<dbReference type="AlphaFoldDB" id="A0A8T0HA61"/>
<dbReference type="SUPFAM" id="SSF47616">
    <property type="entry name" value="GST C-terminal domain-like"/>
    <property type="match status" value="1"/>
</dbReference>
<evidence type="ECO:0000259" key="9">
    <source>
        <dbReference type="PROSITE" id="PS50886"/>
    </source>
</evidence>
<evidence type="ECO:0000256" key="1">
    <source>
        <dbReference type="ARBA" id="ARBA00004496"/>
    </source>
</evidence>
<evidence type="ECO:0008006" key="12">
    <source>
        <dbReference type="Google" id="ProtNLM"/>
    </source>
</evidence>
<keyword evidence="2" id="KW-0963">Cytoplasm</keyword>
<gene>
    <name evidence="10" type="ORF">KC19_7G107200</name>
</gene>
<evidence type="ECO:0000313" key="11">
    <source>
        <dbReference type="Proteomes" id="UP000822688"/>
    </source>
</evidence>
<comment type="caution">
    <text evidence="10">The sequence shown here is derived from an EMBL/GenBank/DDBJ whole genome shotgun (WGS) entry which is preliminary data.</text>
</comment>
<protein>
    <recommendedName>
        <fullName evidence="12">tRNA-binding domain-containing protein</fullName>
    </recommendedName>
</protein>
<dbReference type="Gene3D" id="1.20.1050.130">
    <property type="match status" value="1"/>
</dbReference>
<dbReference type="FunFam" id="2.40.50.140:FF:000047">
    <property type="entry name" value="tyrosine--tRNA ligase, cytoplasmic isoform X2"/>
    <property type="match status" value="1"/>
</dbReference>
<dbReference type="GO" id="GO:0006412">
    <property type="term" value="P:translation"/>
    <property type="evidence" value="ECO:0007669"/>
    <property type="project" value="UniProtKB-KW"/>
</dbReference>
<dbReference type="SUPFAM" id="SSF50249">
    <property type="entry name" value="Nucleic acid-binding proteins"/>
    <property type="match status" value="1"/>
</dbReference>
<reference evidence="10" key="1">
    <citation type="submission" date="2020-06" db="EMBL/GenBank/DDBJ databases">
        <title>WGS assembly of Ceratodon purpureus strain R40.</title>
        <authorList>
            <person name="Carey S.B."/>
            <person name="Jenkins J."/>
            <person name="Shu S."/>
            <person name="Lovell J.T."/>
            <person name="Sreedasyam A."/>
            <person name="Maumus F."/>
            <person name="Tiley G.P."/>
            <person name="Fernandez-Pozo N."/>
            <person name="Barry K."/>
            <person name="Chen C."/>
            <person name="Wang M."/>
            <person name="Lipzen A."/>
            <person name="Daum C."/>
            <person name="Saski C.A."/>
            <person name="Payton A.C."/>
            <person name="Mcbreen J.C."/>
            <person name="Conrad R.E."/>
            <person name="Kollar L.M."/>
            <person name="Olsson S."/>
            <person name="Huttunen S."/>
            <person name="Landis J.B."/>
            <person name="Wickett N.J."/>
            <person name="Johnson M.G."/>
            <person name="Rensing S.A."/>
            <person name="Grimwood J."/>
            <person name="Schmutz J."/>
            <person name="Mcdaniel S.F."/>
        </authorList>
    </citation>
    <scope>NUCLEOTIDE SEQUENCE</scope>
    <source>
        <strain evidence="10">R40</strain>
    </source>
</reference>
<dbReference type="PANTHER" id="PTHR11586:SF33">
    <property type="entry name" value="AMINOACYL TRNA SYNTHASE COMPLEX-INTERACTING MULTIFUNCTIONAL PROTEIN 1"/>
    <property type="match status" value="1"/>
</dbReference>
<dbReference type="PROSITE" id="PS50886">
    <property type="entry name" value="TRBD"/>
    <property type="match status" value="1"/>
</dbReference>
<dbReference type="Gene3D" id="2.40.50.140">
    <property type="entry name" value="Nucleic acid-binding proteins"/>
    <property type="match status" value="1"/>
</dbReference>
<keyword evidence="11" id="KW-1185">Reference proteome</keyword>
<evidence type="ECO:0000256" key="4">
    <source>
        <dbReference type="ARBA" id="ARBA00022884"/>
    </source>
</evidence>
<dbReference type="PANTHER" id="PTHR11586">
    <property type="entry name" value="TRNA-AMINOACYLATION COFACTOR ARC1 FAMILY MEMBER"/>
    <property type="match status" value="1"/>
</dbReference>
<dbReference type="EMBL" id="CM026428">
    <property type="protein sequence ID" value="KAG0567059.1"/>
    <property type="molecule type" value="Genomic_DNA"/>
</dbReference>
<dbReference type="Proteomes" id="UP000822688">
    <property type="component" value="Chromosome 7"/>
</dbReference>
<organism evidence="10 11">
    <name type="scientific">Ceratodon purpureus</name>
    <name type="common">Fire moss</name>
    <name type="synonym">Dicranum purpureum</name>
    <dbReference type="NCBI Taxonomy" id="3225"/>
    <lineage>
        <taxon>Eukaryota</taxon>
        <taxon>Viridiplantae</taxon>
        <taxon>Streptophyta</taxon>
        <taxon>Embryophyta</taxon>
        <taxon>Bryophyta</taxon>
        <taxon>Bryophytina</taxon>
        <taxon>Bryopsida</taxon>
        <taxon>Dicranidae</taxon>
        <taxon>Pseudoditrichales</taxon>
        <taxon>Ditrichaceae</taxon>
        <taxon>Ceratodon</taxon>
    </lineage>
</organism>
<dbReference type="GO" id="GO:0032991">
    <property type="term" value="C:protein-containing complex"/>
    <property type="evidence" value="ECO:0007669"/>
    <property type="project" value="UniProtKB-ARBA"/>
</dbReference>
<dbReference type="InterPro" id="IPR002547">
    <property type="entry name" value="tRNA-bd_dom"/>
</dbReference>
<feature type="domain" description="TRNA-binding" evidence="9">
    <location>
        <begin position="202"/>
        <end position="305"/>
    </location>
</feature>
<dbReference type="Pfam" id="PF01588">
    <property type="entry name" value="tRNA_bind"/>
    <property type="match status" value="1"/>
</dbReference>
<evidence type="ECO:0000256" key="7">
    <source>
        <dbReference type="SAM" id="MobiDB-lite"/>
    </source>
</evidence>
<dbReference type="InterPro" id="IPR053836">
    <property type="entry name" value="Arc1-like_N"/>
</dbReference>
<sequence length="363" mass="38558">MAGADRAVSLVKEFCAKLGWDAGSVGDVGGGGLGAVCKGVAVKAGAKDLLGETEEVQGEVASWLGFADVLGDVKGEEVDVKLQELNAHLETRSVVAGKGLGITVADLGIFAAVHEVVDVKKYDLEKVVHVLRWIDYVQSRQGVYPVVSVNKPKFSPPKPVQRAPKAVKEDAASAVKPVEAKGREEKKKKEKAPAVKKESDTSFSVLDVRVGVITKVWKHPGADALYVEEIDIGEANPRQIVSGLAKFLTEEQMLSRKVLVLTNVKAGKVRDVLSSGLVLCASNSDHTQCEPVVPPSEAKIGEKVTVAGFEGAPEEVLNPKKKQFEKIQPDLTTDASGVACYQGIPFMLSGKPCTSSIVNAIVK</sequence>